<evidence type="ECO:0000259" key="2">
    <source>
        <dbReference type="Pfam" id="PF03972"/>
    </source>
</evidence>
<evidence type="ECO:0000313" key="4">
    <source>
        <dbReference type="EMBL" id="GCE42486.1"/>
    </source>
</evidence>
<feature type="domain" description="MmgE/PrpD C-terminal" evidence="3">
    <location>
        <begin position="243"/>
        <end position="406"/>
    </location>
</feature>
<proteinExistence type="inferred from homology"/>
<dbReference type="AlphaFoldDB" id="A0A402CFR6"/>
<dbReference type="Gene3D" id="3.30.1330.120">
    <property type="entry name" value="2-methylcitrate dehydratase PrpD"/>
    <property type="match status" value="1"/>
</dbReference>
<dbReference type="InterPro" id="IPR042188">
    <property type="entry name" value="MmgE/PrpD_sf_2"/>
</dbReference>
<evidence type="ECO:0000259" key="3">
    <source>
        <dbReference type="Pfam" id="PF19305"/>
    </source>
</evidence>
<dbReference type="InterPro" id="IPR036148">
    <property type="entry name" value="MmgE/PrpD_sf"/>
</dbReference>
<comment type="similarity">
    <text evidence="1">Belongs to the PrpD family.</text>
</comment>
<evidence type="ECO:0000313" key="5">
    <source>
        <dbReference type="Proteomes" id="UP000287519"/>
    </source>
</evidence>
<dbReference type="PANTHER" id="PTHR16943:SF8">
    <property type="entry name" value="2-METHYLCITRATE DEHYDRATASE"/>
    <property type="match status" value="1"/>
</dbReference>
<dbReference type="InterPro" id="IPR045336">
    <property type="entry name" value="MmgE_PrpD_N"/>
</dbReference>
<protein>
    <submittedName>
        <fullName evidence="4">MmgE/PrpD family protein</fullName>
    </submittedName>
</protein>
<evidence type="ECO:0000256" key="1">
    <source>
        <dbReference type="ARBA" id="ARBA00006174"/>
    </source>
</evidence>
<dbReference type="Proteomes" id="UP000287519">
    <property type="component" value="Unassembled WGS sequence"/>
</dbReference>
<dbReference type="Gene3D" id="1.10.4100.10">
    <property type="entry name" value="2-methylcitrate dehydratase PrpD"/>
    <property type="match status" value="1"/>
</dbReference>
<sequence length="426" mass="44789">MVTMTTHCVLDTLGVALAGMTEPVTRIVRRTLTAEHADGPARIWGSSQSAAVSVAATVNGTAAHALDFDDWAPGSGIHPSAPLLPALVAVGEEIGCSGEELITAYVAGYELQERLGMAIGPSHYARGFHTTGTVGTFGAATAVSHLLGATADQLVMALRIAATQAAGLKAMFGSMGKPLHAGRAAAAGVQAARLAMNGFLASEDSLLGPQGFVATHADELDETPLRTPFGDPWYVLETRIKEHAACFGTHAAIDAVLTLRNTPNFDPRTIEAIELDVPPICIGVCTIADPRTVLEAKFSIAFAAALALVKGTAAADQFTEKALGDPEIERLTKTVRISPDPDLAKTETQVCLRMRDGSVIRAFADSGQRGWLDDVSEQDQRIQSKFSALAGTLVSPSRAVAIAQQVAQLQHCPDIRALTRTWTPPE</sequence>
<comment type="caution">
    <text evidence="4">The sequence shown here is derived from an EMBL/GenBank/DDBJ whole genome shotgun (WGS) entry which is preliminary data.</text>
</comment>
<accession>A0A402CFR6</accession>
<dbReference type="GO" id="GO:0016829">
    <property type="term" value="F:lyase activity"/>
    <property type="evidence" value="ECO:0007669"/>
    <property type="project" value="InterPro"/>
</dbReference>
<organism evidence="4 5">
    <name type="scientific">Rhodococcus wratislaviensis</name>
    <name type="common">Tsukamurella wratislaviensis</name>
    <dbReference type="NCBI Taxonomy" id="44752"/>
    <lineage>
        <taxon>Bacteria</taxon>
        <taxon>Bacillati</taxon>
        <taxon>Actinomycetota</taxon>
        <taxon>Actinomycetes</taxon>
        <taxon>Mycobacteriales</taxon>
        <taxon>Nocardiaceae</taxon>
        <taxon>Rhodococcus</taxon>
    </lineage>
</organism>
<feature type="domain" description="MmgE/PrpD N-terminal" evidence="2">
    <location>
        <begin position="2"/>
        <end position="218"/>
    </location>
</feature>
<dbReference type="EMBL" id="BHYM01000058">
    <property type="protein sequence ID" value="GCE42486.1"/>
    <property type="molecule type" value="Genomic_DNA"/>
</dbReference>
<dbReference type="Pfam" id="PF19305">
    <property type="entry name" value="MmgE_PrpD_C"/>
    <property type="match status" value="1"/>
</dbReference>
<gene>
    <name evidence="4" type="ORF">Rhow_006425</name>
</gene>
<dbReference type="PANTHER" id="PTHR16943">
    <property type="entry name" value="2-METHYLCITRATE DEHYDRATASE-RELATED"/>
    <property type="match status" value="1"/>
</dbReference>
<dbReference type="InterPro" id="IPR005656">
    <property type="entry name" value="MmgE_PrpD"/>
</dbReference>
<dbReference type="InterPro" id="IPR045337">
    <property type="entry name" value="MmgE_PrpD_C"/>
</dbReference>
<dbReference type="Pfam" id="PF03972">
    <property type="entry name" value="MmgE_PrpD_N"/>
    <property type="match status" value="1"/>
</dbReference>
<name>A0A402CFR6_RHOWR</name>
<dbReference type="SUPFAM" id="SSF103378">
    <property type="entry name" value="2-methylcitrate dehydratase PrpD"/>
    <property type="match status" value="1"/>
</dbReference>
<dbReference type="InterPro" id="IPR042183">
    <property type="entry name" value="MmgE/PrpD_sf_1"/>
</dbReference>
<keyword evidence="5" id="KW-1185">Reference proteome</keyword>
<reference evidence="4 5" key="1">
    <citation type="submission" date="2018-11" db="EMBL/GenBank/DDBJ databases">
        <title>Microbial catabolism of amino acid.</title>
        <authorList>
            <person name="Hibi M."/>
            <person name="Ogawa J."/>
        </authorList>
    </citation>
    <scope>NUCLEOTIDE SEQUENCE [LARGE SCALE GENOMIC DNA]</scope>
    <source>
        <strain evidence="4 5">C31-06</strain>
    </source>
</reference>